<evidence type="ECO:0000256" key="3">
    <source>
        <dbReference type="ARBA" id="ARBA00038502"/>
    </source>
</evidence>
<dbReference type="PROSITE" id="PS51186">
    <property type="entry name" value="GNAT"/>
    <property type="match status" value="1"/>
</dbReference>
<evidence type="ECO:0000259" key="4">
    <source>
        <dbReference type="PROSITE" id="PS51186"/>
    </source>
</evidence>
<dbReference type="GO" id="GO:0016747">
    <property type="term" value="F:acyltransferase activity, transferring groups other than amino-acyl groups"/>
    <property type="evidence" value="ECO:0007669"/>
    <property type="project" value="InterPro"/>
</dbReference>
<dbReference type="RefSeq" id="WP_123046844.1">
    <property type="nucleotide sequence ID" value="NZ_RDSR01000030.1"/>
</dbReference>
<name>A0A3M8KVA3_9MICO</name>
<keyword evidence="6" id="KW-1185">Reference proteome</keyword>
<feature type="domain" description="N-acetyltransferase" evidence="4">
    <location>
        <begin position="9"/>
        <end position="174"/>
    </location>
</feature>
<accession>A0A3M8KVA3</accession>
<dbReference type="SUPFAM" id="SSF55729">
    <property type="entry name" value="Acyl-CoA N-acyltransferases (Nat)"/>
    <property type="match status" value="1"/>
</dbReference>
<organism evidence="5 6">
    <name type="scientific">Cryobacterium tepidiphilum</name>
    <dbReference type="NCBI Taxonomy" id="2486026"/>
    <lineage>
        <taxon>Bacteria</taxon>
        <taxon>Bacillati</taxon>
        <taxon>Actinomycetota</taxon>
        <taxon>Actinomycetes</taxon>
        <taxon>Micrococcales</taxon>
        <taxon>Microbacteriaceae</taxon>
        <taxon>Cryobacterium</taxon>
    </lineage>
</organism>
<evidence type="ECO:0000313" key="6">
    <source>
        <dbReference type="Proteomes" id="UP000279859"/>
    </source>
</evidence>
<dbReference type="InterPro" id="IPR016181">
    <property type="entry name" value="Acyl_CoA_acyltransferase"/>
</dbReference>
<dbReference type="EMBL" id="RDSR01000030">
    <property type="protein sequence ID" value="RNE56392.1"/>
    <property type="molecule type" value="Genomic_DNA"/>
</dbReference>
<dbReference type="Proteomes" id="UP000279859">
    <property type="component" value="Unassembled WGS sequence"/>
</dbReference>
<dbReference type="Pfam" id="PF13302">
    <property type="entry name" value="Acetyltransf_3"/>
    <property type="match status" value="1"/>
</dbReference>
<evidence type="ECO:0000256" key="1">
    <source>
        <dbReference type="ARBA" id="ARBA00022679"/>
    </source>
</evidence>
<dbReference type="OrthoDB" id="9795188at2"/>
<dbReference type="PANTHER" id="PTHR43792:SF8">
    <property type="entry name" value="[RIBOSOMAL PROTEIN US5]-ALANINE N-ACETYLTRANSFERASE"/>
    <property type="match status" value="1"/>
</dbReference>
<comment type="caution">
    <text evidence="5">The sequence shown here is derived from an EMBL/GenBank/DDBJ whole genome shotgun (WGS) entry which is preliminary data.</text>
</comment>
<dbReference type="AlphaFoldDB" id="A0A3M8KVA3"/>
<evidence type="ECO:0000256" key="2">
    <source>
        <dbReference type="ARBA" id="ARBA00023315"/>
    </source>
</evidence>
<dbReference type="InterPro" id="IPR000182">
    <property type="entry name" value="GNAT_dom"/>
</dbReference>
<gene>
    <name evidence="5" type="ORF">EEJ31_13680</name>
</gene>
<comment type="similarity">
    <text evidence="3">Belongs to the acetyltransferase family. RimJ subfamily.</text>
</comment>
<proteinExistence type="inferred from homology"/>
<sequence length="185" mass="20698">MQPLPLQSPVLRLDQPVLADAPRMFEYCQDPVFERFLTVPWPYNESDAETFISRYIPGAWRSDEEYTWALRQGDEFLGVISLRVPTGSIGFWLGAQHRGHGYMPEAVRLVADWAFANRIVDSIQWECLVGNVPSARVARKAGFTFTGTAASVAPYRDGSHPSSWQALLRASDDRAPKSGWPADVA</sequence>
<dbReference type="Gene3D" id="3.40.630.30">
    <property type="match status" value="1"/>
</dbReference>
<keyword evidence="2" id="KW-0012">Acyltransferase</keyword>
<dbReference type="PANTHER" id="PTHR43792">
    <property type="entry name" value="GNAT FAMILY, PUTATIVE (AFU_ORTHOLOGUE AFUA_3G00765)-RELATED-RELATED"/>
    <property type="match status" value="1"/>
</dbReference>
<evidence type="ECO:0000313" key="5">
    <source>
        <dbReference type="EMBL" id="RNE56392.1"/>
    </source>
</evidence>
<reference evidence="5 6" key="1">
    <citation type="submission" date="2018-11" db="EMBL/GenBank/DDBJ databases">
        <title>Cryobacterium sp. nov., isolated from rhizosphere soil of lettuce.</title>
        <authorList>
            <person name="Wang Y."/>
        </authorList>
    </citation>
    <scope>NUCLEOTIDE SEQUENCE [LARGE SCALE GENOMIC DNA]</scope>
    <source>
        <strain evidence="5 6">NEAU-85</strain>
    </source>
</reference>
<protein>
    <submittedName>
        <fullName evidence="5">N-acetyltransferase</fullName>
    </submittedName>
</protein>
<dbReference type="InterPro" id="IPR051531">
    <property type="entry name" value="N-acetyltransferase"/>
</dbReference>
<keyword evidence="1 5" id="KW-0808">Transferase</keyword>